<evidence type="ECO:0000313" key="4">
    <source>
        <dbReference type="Proteomes" id="UP000196138"/>
    </source>
</evidence>
<dbReference type="Pfam" id="PF01266">
    <property type="entry name" value="DAO"/>
    <property type="match status" value="1"/>
</dbReference>
<dbReference type="PANTHER" id="PTHR13847">
    <property type="entry name" value="SARCOSINE DEHYDROGENASE-RELATED"/>
    <property type="match status" value="1"/>
</dbReference>
<sequence>MHAEHFDIVIIGAGMAGASLAWQLTAAADARAPAPRVLLLEREAQPGYHTTGRSAALFMESYGPPGIQALTRASRAFYSDPPAGFAADALVHPRGALFIAAPGEEPELWAMQARLQAQGAQLERLDVAGARAHVPLLRPEACAAALYEADVLDLDVHAIHQGFLRGFKAAGGVLRCEAQPLAAQRLTPGDGQPDAWALSLSVAGETRTVHTDVVVNAAGAWADELGQLLGAAPIGLVPKRRSAFTFEPPAGVNVSRWPMLLDWREAFYVKPDAGLLLGSPANADPMPPHDVQPEELDIAIGIDRIQQALDLTIRRPRATWAGLRCFVADGEPVIGWDDAGGPGCAGLFWLTAQGGYGIQSAAGASWLAATLLRRAPLPAGLARCLAAQGVGPADFAPARLRASRG</sequence>
<dbReference type="GO" id="GO:0005737">
    <property type="term" value="C:cytoplasm"/>
    <property type="evidence" value="ECO:0007669"/>
    <property type="project" value="TreeGrafter"/>
</dbReference>
<keyword evidence="1" id="KW-0560">Oxidoreductase</keyword>
<gene>
    <name evidence="3" type="ORF">CCO03_17635</name>
</gene>
<feature type="domain" description="FAD dependent oxidoreductase" evidence="2">
    <location>
        <begin position="7"/>
        <end position="369"/>
    </location>
</feature>
<evidence type="ECO:0000256" key="1">
    <source>
        <dbReference type="ARBA" id="ARBA00023002"/>
    </source>
</evidence>
<dbReference type="InterPro" id="IPR006076">
    <property type="entry name" value="FAD-dep_OxRdtase"/>
</dbReference>
<evidence type="ECO:0000313" key="3">
    <source>
        <dbReference type="EMBL" id="ARU06955.1"/>
    </source>
</evidence>
<organism evidence="3 4">
    <name type="scientific">Comamonas serinivorans</name>
    <dbReference type="NCBI Taxonomy" id="1082851"/>
    <lineage>
        <taxon>Bacteria</taxon>
        <taxon>Pseudomonadati</taxon>
        <taxon>Pseudomonadota</taxon>
        <taxon>Betaproteobacteria</taxon>
        <taxon>Burkholderiales</taxon>
        <taxon>Comamonadaceae</taxon>
        <taxon>Comamonas</taxon>
    </lineage>
</organism>
<dbReference type="GO" id="GO:0016491">
    <property type="term" value="F:oxidoreductase activity"/>
    <property type="evidence" value="ECO:0007669"/>
    <property type="project" value="UniProtKB-KW"/>
</dbReference>
<dbReference type="Proteomes" id="UP000196138">
    <property type="component" value="Chromosome"/>
</dbReference>
<proteinExistence type="predicted"/>
<dbReference type="PANTHER" id="PTHR13847:SF287">
    <property type="entry name" value="FAD-DEPENDENT OXIDOREDUCTASE DOMAIN-CONTAINING PROTEIN 1"/>
    <property type="match status" value="1"/>
</dbReference>
<dbReference type="KEGG" id="cser:CCO03_17635"/>
<dbReference type="Gene3D" id="3.50.50.60">
    <property type="entry name" value="FAD/NAD(P)-binding domain"/>
    <property type="match status" value="1"/>
</dbReference>
<dbReference type="SUPFAM" id="SSF51905">
    <property type="entry name" value="FAD/NAD(P)-binding domain"/>
    <property type="match status" value="1"/>
</dbReference>
<name>A0A1Y0ETF9_9BURK</name>
<dbReference type="InterPro" id="IPR036188">
    <property type="entry name" value="FAD/NAD-bd_sf"/>
</dbReference>
<dbReference type="EMBL" id="CP021455">
    <property type="protein sequence ID" value="ARU06955.1"/>
    <property type="molecule type" value="Genomic_DNA"/>
</dbReference>
<reference evidence="3 4" key="1">
    <citation type="submission" date="2017-05" db="EMBL/GenBank/DDBJ databases">
        <authorList>
            <person name="Song R."/>
            <person name="Chenine A.L."/>
            <person name="Ruprecht R.M."/>
        </authorList>
    </citation>
    <scope>NUCLEOTIDE SEQUENCE [LARGE SCALE GENOMIC DNA]</scope>
    <source>
        <strain evidence="3 4">DSM 26136</strain>
    </source>
</reference>
<accession>A0A1Y0ETF9</accession>
<dbReference type="AlphaFoldDB" id="A0A1Y0ETF9"/>
<protein>
    <submittedName>
        <fullName evidence="3">FAD-dependent oxidoreductase</fullName>
    </submittedName>
</protein>
<dbReference type="Gene3D" id="3.30.9.10">
    <property type="entry name" value="D-Amino Acid Oxidase, subunit A, domain 2"/>
    <property type="match status" value="1"/>
</dbReference>
<dbReference type="RefSeq" id="WP_087284882.1">
    <property type="nucleotide sequence ID" value="NZ_CP021455.1"/>
</dbReference>
<keyword evidence="4" id="KW-1185">Reference proteome</keyword>
<evidence type="ECO:0000259" key="2">
    <source>
        <dbReference type="Pfam" id="PF01266"/>
    </source>
</evidence>
<dbReference type="OrthoDB" id="9806257at2"/>